<dbReference type="PANTHER" id="PTHR42770">
    <property type="entry name" value="AMINO ACID TRANSPORTER-RELATED"/>
    <property type="match status" value="1"/>
</dbReference>
<dbReference type="Gene3D" id="1.20.1740.10">
    <property type="entry name" value="Amino acid/polyamine transporter I"/>
    <property type="match status" value="1"/>
</dbReference>
<comment type="caution">
    <text evidence="7">The sequence shown here is derived from an EMBL/GenBank/DDBJ whole genome shotgun (WGS) entry which is preliminary data.</text>
</comment>
<feature type="transmembrane region" description="Helical" evidence="6">
    <location>
        <begin position="319"/>
        <end position="338"/>
    </location>
</feature>
<dbReference type="Proteomes" id="UP000477782">
    <property type="component" value="Unassembled WGS sequence"/>
</dbReference>
<feature type="transmembrane region" description="Helical" evidence="6">
    <location>
        <begin position="371"/>
        <end position="394"/>
    </location>
</feature>
<dbReference type="InterPro" id="IPR002293">
    <property type="entry name" value="AA/rel_permease1"/>
</dbReference>
<evidence type="ECO:0000256" key="6">
    <source>
        <dbReference type="SAM" id="Phobius"/>
    </source>
</evidence>
<feature type="transmembrane region" description="Helical" evidence="6">
    <location>
        <begin position="20"/>
        <end position="38"/>
    </location>
</feature>
<feature type="transmembrane region" description="Helical" evidence="6">
    <location>
        <begin position="44"/>
        <end position="64"/>
    </location>
</feature>
<evidence type="ECO:0000256" key="3">
    <source>
        <dbReference type="ARBA" id="ARBA00022692"/>
    </source>
</evidence>
<keyword evidence="4 6" id="KW-1133">Transmembrane helix</keyword>
<accession>A0A6M0QQU6</accession>
<organism evidence="7 8">
    <name type="scientific">Tabrizicola oligotrophica</name>
    <dbReference type="NCBI Taxonomy" id="2710650"/>
    <lineage>
        <taxon>Bacteria</taxon>
        <taxon>Pseudomonadati</taxon>
        <taxon>Pseudomonadota</taxon>
        <taxon>Alphaproteobacteria</taxon>
        <taxon>Rhodobacterales</taxon>
        <taxon>Paracoccaceae</taxon>
        <taxon>Tabrizicola</taxon>
    </lineage>
</organism>
<keyword evidence="5 6" id="KW-0472">Membrane</keyword>
<evidence type="ECO:0000313" key="8">
    <source>
        <dbReference type="Proteomes" id="UP000477782"/>
    </source>
</evidence>
<dbReference type="GO" id="GO:0005886">
    <property type="term" value="C:plasma membrane"/>
    <property type="evidence" value="ECO:0007669"/>
    <property type="project" value="UniProtKB-SubCell"/>
</dbReference>
<feature type="transmembrane region" description="Helical" evidence="6">
    <location>
        <begin position="564"/>
        <end position="584"/>
    </location>
</feature>
<evidence type="ECO:0000256" key="4">
    <source>
        <dbReference type="ARBA" id="ARBA00022989"/>
    </source>
</evidence>
<feature type="transmembrane region" description="Helical" evidence="6">
    <location>
        <begin position="200"/>
        <end position="221"/>
    </location>
</feature>
<dbReference type="PIRSF" id="PIRSF006060">
    <property type="entry name" value="AA_transporter"/>
    <property type="match status" value="1"/>
</dbReference>
<sequence>MTKETGSGQMVRALDWKGAFWVAAGVPPLVLFSIGGIAGTTGKLAFLVWMISMVMGFLQSFTYAEMAGMFGNKSGGTSVYGATAWLRYSKLIAPLSVWCNWFAWSPVLSLGCAIAAGYILNALFPIPLAESQQVVDWVAANIASYTAETQSVIDYMAANAGVAAEDAIKAVAAADGVTALTPWFRGYEAFNIVVPGLGTLHFNSTFIIGVILMLIILFIQERGISSTANAQKWLAIIVLVPLLLVGLVPIFTGAIDSMNVTNLLPPTAAYSGVDGDWSIGGWTLFLGGLYIAAWSTYGFETAVCYTAELKDPKRDTFRAIFYSGLLCAVFFFLIPFSFQGVLGMEGMLATGIVDGTGVGEALGNMIGGGPVLTQIFVILMILALFLAIMTAMAGSSRTLYQGSRDGWLPKYLGSVNSHGAPSKAMWTDFTFNVILLALASDVAGYFYVLAISNVGYIMFNFLNLNAGWIHRIDSAHLDRPWKAPGWLIGVNTILAFVNALFLGAGAKVWGYENALWSGVIFAAFIIPVFWYRHYMQDGGRFPKEAYDDLGLKEGELGERKAGMLPYLALVAGVVVVLWANWFFVLPA</sequence>
<comment type="subcellular location">
    <subcellularLocation>
        <location evidence="1">Cell membrane</location>
        <topology evidence="1">Multi-pass membrane protein</topology>
    </subcellularLocation>
</comment>
<keyword evidence="3 6" id="KW-0812">Transmembrane</keyword>
<dbReference type="RefSeq" id="WP_164623853.1">
    <property type="nucleotide sequence ID" value="NZ_JAAIVJ010000002.1"/>
</dbReference>
<keyword evidence="8" id="KW-1185">Reference proteome</keyword>
<keyword evidence="2" id="KW-1003">Cell membrane</keyword>
<evidence type="ECO:0000256" key="2">
    <source>
        <dbReference type="ARBA" id="ARBA00022475"/>
    </source>
</evidence>
<feature type="transmembrane region" description="Helical" evidence="6">
    <location>
        <begin position="279"/>
        <end position="299"/>
    </location>
</feature>
<dbReference type="InterPro" id="IPR050367">
    <property type="entry name" value="APC_superfamily"/>
</dbReference>
<feature type="transmembrane region" description="Helical" evidence="6">
    <location>
        <begin position="514"/>
        <end position="531"/>
    </location>
</feature>
<evidence type="ECO:0000313" key="7">
    <source>
        <dbReference type="EMBL" id="NEY89817.1"/>
    </source>
</evidence>
<feature type="transmembrane region" description="Helical" evidence="6">
    <location>
        <begin position="233"/>
        <end position="255"/>
    </location>
</feature>
<dbReference type="PANTHER" id="PTHR42770:SF7">
    <property type="entry name" value="MEMBRANE PROTEIN"/>
    <property type="match status" value="1"/>
</dbReference>
<evidence type="ECO:0000256" key="1">
    <source>
        <dbReference type="ARBA" id="ARBA00004651"/>
    </source>
</evidence>
<reference evidence="7 8" key="1">
    <citation type="submission" date="2020-02" db="EMBL/GenBank/DDBJ databases">
        <authorList>
            <person name="Chen W.-M."/>
        </authorList>
    </citation>
    <scope>NUCLEOTIDE SEQUENCE [LARGE SCALE GENOMIC DNA]</scope>
    <source>
        <strain evidence="7 8">KMS-5</strain>
    </source>
</reference>
<proteinExistence type="predicted"/>
<dbReference type="GO" id="GO:0022857">
    <property type="term" value="F:transmembrane transporter activity"/>
    <property type="evidence" value="ECO:0007669"/>
    <property type="project" value="InterPro"/>
</dbReference>
<gene>
    <name evidence="7" type="ORF">G4Z14_05850</name>
</gene>
<dbReference type="EMBL" id="JAAIVJ010000002">
    <property type="protein sequence ID" value="NEY89817.1"/>
    <property type="molecule type" value="Genomic_DNA"/>
</dbReference>
<name>A0A6M0QQU6_9RHOB</name>
<feature type="transmembrane region" description="Helical" evidence="6">
    <location>
        <begin position="429"/>
        <end position="448"/>
    </location>
</feature>
<feature type="transmembrane region" description="Helical" evidence="6">
    <location>
        <begin position="484"/>
        <end position="502"/>
    </location>
</feature>
<feature type="transmembrane region" description="Helical" evidence="6">
    <location>
        <begin position="97"/>
        <end position="120"/>
    </location>
</feature>
<evidence type="ECO:0000256" key="5">
    <source>
        <dbReference type="ARBA" id="ARBA00023136"/>
    </source>
</evidence>
<dbReference type="AlphaFoldDB" id="A0A6M0QQU6"/>
<protein>
    <submittedName>
        <fullName evidence="7">APC family permease</fullName>
    </submittedName>
</protein>
<dbReference type="Pfam" id="PF13520">
    <property type="entry name" value="AA_permease_2"/>
    <property type="match status" value="1"/>
</dbReference>